<dbReference type="AlphaFoldDB" id="A0A2D3VEV7"/>
<keyword evidence="3" id="KW-1185">Reference proteome</keyword>
<evidence type="ECO:0000313" key="3">
    <source>
        <dbReference type="Proteomes" id="UP000225277"/>
    </source>
</evidence>
<organism evidence="2 3">
    <name type="scientific">Ramularia collo-cygni</name>
    <dbReference type="NCBI Taxonomy" id="112498"/>
    <lineage>
        <taxon>Eukaryota</taxon>
        <taxon>Fungi</taxon>
        <taxon>Dikarya</taxon>
        <taxon>Ascomycota</taxon>
        <taxon>Pezizomycotina</taxon>
        <taxon>Dothideomycetes</taxon>
        <taxon>Dothideomycetidae</taxon>
        <taxon>Mycosphaerellales</taxon>
        <taxon>Mycosphaerellaceae</taxon>
        <taxon>Ramularia</taxon>
    </lineage>
</organism>
<dbReference type="EMBL" id="FJUY01000021">
    <property type="protein sequence ID" value="CZT24375.1"/>
    <property type="molecule type" value="Genomic_DNA"/>
</dbReference>
<keyword evidence="1" id="KW-0812">Transmembrane</keyword>
<evidence type="ECO:0000313" key="2">
    <source>
        <dbReference type="EMBL" id="CZT24375.1"/>
    </source>
</evidence>
<protein>
    <submittedName>
        <fullName evidence="2">Uncharacterized protein</fullName>
    </submittedName>
</protein>
<keyword evidence="1" id="KW-1133">Transmembrane helix</keyword>
<dbReference type="GeneID" id="35605149"/>
<feature type="transmembrane region" description="Helical" evidence="1">
    <location>
        <begin position="137"/>
        <end position="157"/>
    </location>
</feature>
<reference evidence="2 3" key="1">
    <citation type="submission" date="2016-03" db="EMBL/GenBank/DDBJ databases">
        <authorList>
            <person name="Ploux O."/>
        </authorList>
    </citation>
    <scope>NUCLEOTIDE SEQUENCE [LARGE SCALE GENOMIC DNA]</scope>
    <source>
        <strain evidence="2 3">URUG2</strain>
    </source>
</reference>
<sequence>MSPTYNAEDAVFRVMHTAKGFQLYHPQQKCYLATTFRSFPNYVGINDTMLHEVHLELEVACVQQANSRASTLYIVDGYQDLILDQSESLLQPLEYHLKRGAAVIESMRRLATFRKLHHYLQDTPDELLHKPCRESEVSTPLLTVVIPVLLIIALCLFRQRTGKSLEFWSSRRGQQLCLLFALFMMHTVDGSCSSQCSKCLTLCVFAALC</sequence>
<dbReference type="RefSeq" id="XP_023631099.1">
    <property type="nucleotide sequence ID" value="XM_023775331.1"/>
</dbReference>
<evidence type="ECO:0000256" key="1">
    <source>
        <dbReference type="SAM" id="Phobius"/>
    </source>
</evidence>
<gene>
    <name evidence="2" type="ORF">RCC_10100</name>
</gene>
<keyword evidence="1" id="KW-0472">Membrane</keyword>
<dbReference type="OrthoDB" id="4525776at2759"/>
<accession>A0A2D3VEV7</accession>
<name>A0A2D3VEV7_9PEZI</name>
<proteinExistence type="predicted"/>
<dbReference type="Proteomes" id="UP000225277">
    <property type="component" value="Unassembled WGS sequence"/>
</dbReference>